<accession>Q5N9T1</accession>
<protein>
    <submittedName>
        <fullName evidence="2">Epstein-Barr virus EBNA-1-like protein</fullName>
    </submittedName>
</protein>
<accession>Q5N7A6</accession>
<gene>
    <name evidence="2" type="ORF">P0414E03.26</name>
    <name evidence="3" type="ORF">P0529H11.15</name>
</gene>
<feature type="compositionally biased region" description="Basic and acidic residues" evidence="1">
    <location>
        <begin position="60"/>
        <end position="70"/>
    </location>
</feature>
<reference evidence="2" key="1">
    <citation type="journal article" date="2002" name="Nature">
        <title>The genome sequence and structure of rice chromosome 1.</title>
        <authorList>
            <person name="Sasaki T."/>
            <person name="Matsumoto T."/>
            <person name="Yamamoto K."/>
            <person name="Sakata K."/>
            <person name="Baba T."/>
            <person name="Katayose Y."/>
            <person name="Wu J."/>
            <person name="Niimura Y."/>
            <person name="Cheng Z."/>
            <person name="Nagamura Y."/>
            <person name="Antonio B.A."/>
            <person name="Kanamori H."/>
            <person name="Hosokawa S."/>
            <person name="Masukawa M."/>
            <person name="Arikawa K."/>
            <person name="Chiden Y."/>
            <person name="Hayashi M."/>
            <person name="Okamoto M."/>
            <person name="Ando T."/>
            <person name="Aoki H."/>
            <person name="Arita K."/>
            <person name="Hamada M."/>
            <person name="Harada C."/>
            <person name="Hijishita S."/>
            <person name="Honda M."/>
            <person name="Ichikawa Y."/>
            <person name="Idonuma A."/>
            <person name="Iijima M."/>
            <person name="Ikeda M."/>
            <person name="Ikeno M."/>
            <person name="Itoh S."/>
            <person name="Itoh T."/>
            <person name="Itoh Y."/>
            <person name="Itoh Y."/>
            <person name="Iwabuchi A."/>
            <person name="Kamiya K."/>
            <person name="Karasawa W."/>
            <person name="Katagiri S."/>
            <person name="Kikuta A."/>
            <person name="Kobayashi N."/>
            <person name="Kono I."/>
            <person name="Machita K."/>
            <person name="Maehara T."/>
            <person name="Mizuno H."/>
            <person name="Mizubayashi T."/>
            <person name="Mukai Y."/>
            <person name="Nagasaki H."/>
            <person name="Nakashima M."/>
            <person name="Nakama Y."/>
            <person name="Nakamichi Y."/>
            <person name="Nakamura M."/>
            <person name="Namiki N."/>
            <person name="Negishi M."/>
            <person name="Ohta I."/>
            <person name="Ono N."/>
            <person name="Saji S."/>
            <person name="Sakai K."/>
            <person name="Shibata M."/>
            <person name="Shimokawa T."/>
            <person name="Shomura A."/>
            <person name="Song J."/>
            <person name="Takazaki Y."/>
            <person name="Terasawa K."/>
            <person name="Tsuji K."/>
            <person name="Waki K."/>
            <person name="Yamagata H."/>
            <person name="Yamane H."/>
            <person name="Yoshiki S."/>
            <person name="Yoshihara R."/>
            <person name="Yukawa K."/>
            <person name="Zhong H."/>
            <person name="Iwama H."/>
            <person name="Endo T."/>
            <person name="Ito H."/>
            <person name="Hahn J.H."/>
            <person name="Kim H.I."/>
            <person name="Eun M.Y."/>
            <person name="Yano M."/>
            <person name="Jiang J."/>
            <person name="Gojobori T."/>
        </authorList>
    </citation>
    <scope>NUCLEOTIDE SEQUENCE</scope>
</reference>
<feature type="region of interest" description="Disordered" evidence="1">
    <location>
        <begin position="121"/>
        <end position="143"/>
    </location>
</feature>
<evidence type="ECO:0000256" key="1">
    <source>
        <dbReference type="SAM" id="MobiDB-lite"/>
    </source>
</evidence>
<proteinExistence type="predicted"/>
<evidence type="ECO:0000313" key="2">
    <source>
        <dbReference type="EMBL" id="BAD81775.1"/>
    </source>
</evidence>
<name>Q5N7A6_ORYSJ</name>
<dbReference type="AlphaFoldDB" id="Q5N7A6"/>
<dbReference type="EMBL" id="AP004072">
    <property type="protein sequence ID" value="BAD82643.1"/>
    <property type="molecule type" value="Genomic_DNA"/>
</dbReference>
<reference evidence="4" key="2">
    <citation type="journal article" date="2005" name="Nature">
        <title>The map-based sequence of the rice genome.</title>
        <authorList>
            <consortium name="International rice genome sequencing project (IRGSP)"/>
            <person name="Matsumoto T."/>
            <person name="Wu J."/>
            <person name="Kanamori H."/>
            <person name="Katayose Y."/>
            <person name="Fujisawa M."/>
            <person name="Namiki N."/>
            <person name="Mizuno H."/>
            <person name="Yamamoto K."/>
            <person name="Antonio B.A."/>
            <person name="Baba T."/>
            <person name="Sakata K."/>
            <person name="Nagamura Y."/>
            <person name="Aoki H."/>
            <person name="Arikawa K."/>
            <person name="Arita K."/>
            <person name="Bito T."/>
            <person name="Chiden Y."/>
            <person name="Fujitsuka N."/>
            <person name="Fukunaka R."/>
            <person name="Hamada M."/>
            <person name="Harada C."/>
            <person name="Hayashi A."/>
            <person name="Hijishita S."/>
            <person name="Honda M."/>
            <person name="Hosokawa S."/>
            <person name="Ichikawa Y."/>
            <person name="Idonuma A."/>
            <person name="Iijima M."/>
            <person name="Ikeda M."/>
            <person name="Ikeno M."/>
            <person name="Ito K."/>
            <person name="Ito S."/>
            <person name="Ito T."/>
            <person name="Ito Y."/>
            <person name="Ito Y."/>
            <person name="Iwabuchi A."/>
            <person name="Kamiya K."/>
            <person name="Karasawa W."/>
            <person name="Kurita K."/>
            <person name="Katagiri S."/>
            <person name="Kikuta A."/>
            <person name="Kobayashi H."/>
            <person name="Kobayashi N."/>
            <person name="Machita K."/>
            <person name="Maehara T."/>
            <person name="Masukawa M."/>
            <person name="Mizubayashi T."/>
            <person name="Mukai Y."/>
            <person name="Nagasaki H."/>
            <person name="Nagata Y."/>
            <person name="Naito S."/>
            <person name="Nakashima M."/>
            <person name="Nakama Y."/>
            <person name="Nakamichi Y."/>
            <person name="Nakamura M."/>
            <person name="Meguro A."/>
            <person name="Negishi M."/>
            <person name="Ohta I."/>
            <person name="Ohta T."/>
            <person name="Okamoto M."/>
            <person name="Ono N."/>
            <person name="Saji S."/>
            <person name="Sakaguchi M."/>
            <person name="Sakai K."/>
            <person name="Shibata M."/>
            <person name="Shimokawa T."/>
            <person name="Song J."/>
            <person name="Takazaki Y."/>
            <person name="Terasawa K."/>
            <person name="Tsugane M."/>
            <person name="Tsuji K."/>
            <person name="Ueda S."/>
            <person name="Waki K."/>
            <person name="Yamagata H."/>
            <person name="Yamamoto M."/>
            <person name="Yamamoto S."/>
            <person name="Yamane H."/>
            <person name="Yoshiki S."/>
            <person name="Yoshihara R."/>
            <person name="Yukawa K."/>
            <person name="Zhong H."/>
            <person name="Yano M."/>
            <person name="Yuan Q."/>
            <person name="Ouyang S."/>
            <person name="Liu J."/>
            <person name="Jones K.M."/>
            <person name="Gansberger K."/>
            <person name="Moffat K."/>
            <person name="Hill J."/>
            <person name="Bera J."/>
            <person name="Fadrosh D."/>
            <person name="Jin S."/>
            <person name="Johri S."/>
            <person name="Kim M."/>
            <person name="Overton L."/>
            <person name="Reardon M."/>
            <person name="Tsitrin T."/>
            <person name="Vuong H."/>
            <person name="Weaver B."/>
            <person name="Ciecko A."/>
            <person name="Tallon L."/>
            <person name="Jackson J."/>
            <person name="Pai G."/>
            <person name="Aken S.V."/>
            <person name="Utterback T."/>
            <person name="Reidmuller S."/>
            <person name="Feldblyum T."/>
            <person name="Hsiao J."/>
            <person name="Zismann V."/>
            <person name="Iobst S."/>
            <person name="de Vazeille A.R."/>
            <person name="Buell C.R."/>
            <person name="Ying K."/>
            <person name="Li Y."/>
            <person name="Lu T."/>
            <person name="Huang Y."/>
            <person name="Zhao Q."/>
            <person name="Feng Q."/>
            <person name="Zhang L."/>
            <person name="Zhu J."/>
            <person name="Weng Q."/>
            <person name="Mu J."/>
            <person name="Lu Y."/>
            <person name="Fan D."/>
            <person name="Liu Y."/>
            <person name="Guan J."/>
            <person name="Zhang Y."/>
            <person name="Yu S."/>
            <person name="Liu X."/>
            <person name="Zhang Y."/>
            <person name="Hong G."/>
            <person name="Han B."/>
            <person name="Choisne N."/>
            <person name="Demange N."/>
            <person name="Orjeda G."/>
            <person name="Samain S."/>
            <person name="Cattolico L."/>
            <person name="Pelletier E."/>
            <person name="Couloux A."/>
            <person name="Segurens B."/>
            <person name="Wincker P."/>
            <person name="D'Hont A."/>
            <person name="Scarpelli C."/>
            <person name="Weissenbach J."/>
            <person name="Salanoubat M."/>
            <person name="Quetier F."/>
            <person name="Yu Y."/>
            <person name="Kim H.R."/>
            <person name="Rambo T."/>
            <person name="Currie J."/>
            <person name="Collura K."/>
            <person name="Luo M."/>
            <person name="Yang T."/>
            <person name="Ammiraju J.S.S."/>
            <person name="Engler F."/>
            <person name="Soderlund C."/>
            <person name="Wing R.A."/>
            <person name="Palmer L.E."/>
            <person name="de la Bastide M."/>
            <person name="Spiegel L."/>
            <person name="Nascimento L."/>
            <person name="Zutavern T."/>
            <person name="O'Shaughnessy A."/>
            <person name="Dike S."/>
            <person name="Dedhia N."/>
            <person name="Preston R."/>
            <person name="Balija V."/>
            <person name="McCombie W.R."/>
            <person name="Chow T."/>
            <person name="Chen H."/>
            <person name="Chung M."/>
            <person name="Chen C."/>
            <person name="Shaw J."/>
            <person name="Wu H."/>
            <person name="Hsiao K."/>
            <person name="Chao Y."/>
            <person name="Chu M."/>
            <person name="Cheng C."/>
            <person name="Hour A."/>
            <person name="Lee P."/>
            <person name="Lin S."/>
            <person name="Lin Y."/>
            <person name="Liou J."/>
            <person name="Liu S."/>
            <person name="Hsing Y."/>
            <person name="Raghuvanshi S."/>
            <person name="Mohanty A."/>
            <person name="Bharti A.K."/>
            <person name="Gaur A."/>
            <person name="Gupta V."/>
            <person name="Kumar D."/>
            <person name="Ravi V."/>
            <person name="Vij S."/>
            <person name="Kapur A."/>
            <person name="Khurana P."/>
            <person name="Khurana P."/>
            <person name="Khurana J.P."/>
            <person name="Tyagi A.K."/>
            <person name="Gaikwad K."/>
            <person name="Singh A."/>
            <person name="Dalal V."/>
            <person name="Srivastava S."/>
            <person name="Dixit A."/>
            <person name="Pal A.K."/>
            <person name="Ghazi I.A."/>
            <person name="Yadav M."/>
            <person name="Pandit A."/>
            <person name="Bhargava A."/>
            <person name="Sureshbabu K."/>
            <person name="Batra K."/>
            <person name="Sharma T.R."/>
            <person name="Mohapatra T."/>
            <person name="Singh N.K."/>
            <person name="Messing J."/>
            <person name="Nelson A.B."/>
            <person name="Fuks G."/>
            <person name="Kavchok S."/>
            <person name="Keizer G."/>
            <person name="Linton E."/>
            <person name="Llaca V."/>
            <person name="Song R."/>
            <person name="Tanyolac B."/>
            <person name="Young S."/>
            <person name="Ho-Il K."/>
            <person name="Hahn J.H."/>
            <person name="Sangsakoo G."/>
            <person name="Vanavichit A."/>
            <person name="de Mattos Luiz.A.T."/>
            <person name="Zimmer P.D."/>
            <person name="Malone G."/>
            <person name="Dellagostin O."/>
            <person name="de Oliveira A.C."/>
            <person name="Bevan M."/>
            <person name="Bancroft I."/>
            <person name="Minx P."/>
            <person name="Cordum H."/>
            <person name="Wilson R."/>
            <person name="Cheng Z."/>
            <person name="Jin W."/>
            <person name="Jiang J."/>
            <person name="Leong S.A."/>
            <person name="Iwama H."/>
            <person name="Gojobori T."/>
            <person name="Itoh T."/>
            <person name="Niimura Y."/>
            <person name="Fujii Y."/>
            <person name="Habara T."/>
            <person name="Sakai H."/>
            <person name="Sato Y."/>
            <person name="Wilson G."/>
            <person name="Kumar K."/>
            <person name="McCouch S."/>
            <person name="Juretic N."/>
            <person name="Hoen D."/>
            <person name="Wright S."/>
            <person name="Bruskiewich R."/>
            <person name="Bureau T."/>
            <person name="Miyao A."/>
            <person name="Hirochika H."/>
            <person name="Nishikawa T."/>
            <person name="Kadowaki K."/>
            <person name="Sugiura M."/>
            <person name="Burr B."/>
            <person name="Sasaki T."/>
        </authorList>
    </citation>
    <scope>NUCLEOTIDE SEQUENCE [LARGE SCALE GENOMIC DNA]</scope>
    <source>
        <strain evidence="4">cv. Nipponbare</strain>
    </source>
</reference>
<dbReference type="Proteomes" id="UP000817658">
    <property type="component" value="Chromosome 1"/>
</dbReference>
<sequence length="195" mass="20439">MAWVKNGEDWEGKKGREGAWVYRTAMSVWKPTLGGQGSEPALGGRGPNGDRGGRMTPAGGKREKGGRERGLPPCHFGGKGGGREGDAAEGGKLCLRPLEARARRGGAKSMTTAMTAGRFGAEQRHGRQAQAGAAGADGGGDWPKAPTIESTAFLYVARLIASSSQNSCDLHVTLLHPNQRADRCGYSNTNLGHLN</sequence>
<dbReference type="Proteomes" id="UP000000763">
    <property type="component" value="Chromosome 1"/>
</dbReference>
<dbReference type="EMBL" id="AP003242">
    <property type="protein sequence ID" value="BAD81775.1"/>
    <property type="molecule type" value="Genomic_DNA"/>
</dbReference>
<feature type="region of interest" description="Disordered" evidence="1">
    <location>
        <begin position="31"/>
        <end position="88"/>
    </location>
</feature>
<organism evidence="2">
    <name type="scientific">Oryza sativa subsp. japonica</name>
    <name type="common">Rice</name>
    <dbReference type="NCBI Taxonomy" id="39947"/>
    <lineage>
        <taxon>Eukaryota</taxon>
        <taxon>Viridiplantae</taxon>
        <taxon>Streptophyta</taxon>
        <taxon>Embryophyta</taxon>
        <taxon>Tracheophyta</taxon>
        <taxon>Spermatophyta</taxon>
        <taxon>Magnoliopsida</taxon>
        <taxon>Liliopsida</taxon>
        <taxon>Poales</taxon>
        <taxon>Poaceae</taxon>
        <taxon>BOP clade</taxon>
        <taxon>Oryzoideae</taxon>
        <taxon>Oryzeae</taxon>
        <taxon>Oryzinae</taxon>
        <taxon>Oryza</taxon>
        <taxon>Oryza sativa</taxon>
    </lineage>
</organism>
<reference evidence="4" key="3">
    <citation type="journal article" date="2008" name="Nucleic Acids Res.">
        <title>The rice annotation project database (RAP-DB): 2008 update.</title>
        <authorList>
            <consortium name="The rice annotation project (RAP)"/>
        </authorList>
    </citation>
    <scope>GENOME REANNOTATION</scope>
    <source>
        <strain evidence="4">cv. Nipponbare</strain>
    </source>
</reference>
<evidence type="ECO:0000313" key="4">
    <source>
        <dbReference type="Proteomes" id="UP000000763"/>
    </source>
</evidence>
<evidence type="ECO:0000313" key="3">
    <source>
        <dbReference type="EMBL" id="BAD82643.1"/>
    </source>
</evidence>